<dbReference type="AlphaFoldDB" id="A0A087T6A4"/>
<evidence type="ECO:0000313" key="3">
    <source>
        <dbReference type="Proteomes" id="UP000054359"/>
    </source>
</evidence>
<organism evidence="2 3">
    <name type="scientific">Stegodyphus mimosarum</name>
    <name type="common">African social velvet spider</name>
    <dbReference type="NCBI Taxonomy" id="407821"/>
    <lineage>
        <taxon>Eukaryota</taxon>
        <taxon>Metazoa</taxon>
        <taxon>Ecdysozoa</taxon>
        <taxon>Arthropoda</taxon>
        <taxon>Chelicerata</taxon>
        <taxon>Arachnida</taxon>
        <taxon>Araneae</taxon>
        <taxon>Araneomorphae</taxon>
        <taxon>Entelegynae</taxon>
        <taxon>Eresoidea</taxon>
        <taxon>Eresidae</taxon>
        <taxon>Stegodyphus</taxon>
    </lineage>
</organism>
<name>A0A087T6A4_STEMI</name>
<accession>A0A087T6A4</accession>
<dbReference type="Proteomes" id="UP000054359">
    <property type="component" value="Unassembled WGS sequence"/>
</dbReference>
<feature type="domain" description="PiggyBac transposable element-derived protein" evidence="1">
    <location>
        <begin position="4"/>
        <end position="88"/>
    </location>
</feature>
<gene>
    <name evidence="2" type="ORF">X975_01139</name>
</gene>
<evidence type="ECO:0000313" key="2">
    <source>
        <dbReference type="EMBL" id="KFM60643.1"/>
    </source>
</evidence>
<evidence type="ECO:0000259" key="1">
    <source>
        <dbReference type="Pfam" id="PF13843"/>
    </source>
</evidence>
<dbReference type="InterPro" id="IPR029526">
    <property type="entry name" value="PGBD"/>
</dbReference>
<reference evidence="2 3" key="1">
    <citation type="submission" date="2013-11" db="EMBL/GenBank/DDBJ databases">
        <title>Genome sequencing of Stegodyphus mimosarum.</title>
        <authorList>
            <person name="Bechsgaard J."/>
        </authorList>
    </citation>
    <scope>NUCLEOTIDE SEQUENCE [LARGE SCALE GENOMIC DNA]</scope>
</reference>
<keyword evidence="3" id="KW-1185">Reference proteome</keyword>
<dbReference type="Pfam" id="PF13843">
    <property type="entry name" value="DDE_Tnp_1_7"/>
    <property type="match status" value="1"/>
</dbReference>
<feature type="non-terminal residue" evidence="2">
    <location>
        <position position="101"/>
    </location>
</feature>
<protein>
    <recommendedName>
        <fullName evidence="1">PiggyBac transposable element-derived protein domain-containing protein</fullName>
    </recommendedName>
</protein>
<proteinExistence type="predicted"/>
<dbReference type="EMBL" id="KK113641">
    <property type="protein sequence ID" value="KFM60643.1"/>
    <property type="molecule type" value="Genomic_DNA"/>
</dbReference>
<sequence length="101" mass="11807">MNLSNFKKVHSIPQHCTADEKLELFCGRRESHQYITRKPVKYSIKIFAPCYSYAIYKFNNETNHLSSQNYLKGLAVDLVKEHLDRSQNINILQNITTIKGF</sequence>